<evidence type="ECO:0000313" key="3">
    <source>
        <dbReference type="Proteomes" id="UP000019376"/>
    </source>
</evidence>
<evidence type="ECO:0000256" key="1">
    <source>
        <dbReference type="SAM" id="MobiDB-lite"/>
    </source>
</evidence>
<dbReference type="AlphaFoldDB" id="S8AYK1"/>
<dbReference type="Proteomes" id="UP000019376">
    <property type="component" value="Unassembled WGS sequence"/>
</dbReference>
<feature type="compositionally biased region" description="Basic and acidic residues" evidence="1">
    <location>
        <begin position="173"/>
        <end position="189"/>
    </location>
</feature>
<protein>
    <submittedName>
        <fullName evidence="2">Uncharacterized protein</fullName>
    </submittedName>
</protein>
<feature type="compositionally biased region" description="Polar residues" evidence="1">
    <location>
        <begin position="20"/>
        <end position="36"/>
    </location>
</feature>
<feature type="compositionally biased region" description="Low complexity" evidence="1">
    <location>
        <begin position="1"/>
        <end position="19"/>
    </location>
</feature>
<dbReference type="OrthoDB" id="4161095at2759"/>
<dbReference type="PhylomeDB" id="S8AYK1"/>
<name>S8AYK1_PENO1</name>
<feature type="region of interest" description="Disordered" evidence="1">
    <location>
        <begin position="1"/>
        <end position="54"/>
    </location>
</feature>
<sequence>MSDSYTNSSYYFTSTHNNTDGTTSSTGHRYKTSSLTEPDGTTVIRTSRQDLGQSPIIEEHHYNSSSQEQFALPGPSRTVAGGVRRIAEMDDEEGTSELSAFGPETPRLDDGAAVPFGTKVIDVDTGAYDEHTHFYGDKTMRHHRELKDVAGRKFTRDVDFDPSGRATRAHERRRFENPETGTEVERESEVDVSEVL</sequence>
<dbReference type="STRING" id="933388.S8AYK1"/>
<dbReference type="eggNOG" id="ENOG502SZPH">
    <property type="taxonomic scope" value="Eukaryota"/>
</dbReference>
<evidence type="ECO:0000313" key="2">
    <source>
        <dbReference type="EMBL" id="EPS27057.1"/>
    </source>
</evidence>
<feature type="region of interest" description="Disordered" evidence="1">
    <location>
        <begin position="156"/>
        <end position="196"/>
    </location>
</feature>
<accession>S8AYK1</accession>
<dbReference type="EMBL" id="KB644409">
    <property type="protein sequence ID" value="EPS27057.1"/>
    <property type="molecule type" value="Genomic_DNA"/>
</dbReference>
<proteinExistence type="predicted"/>
<gene>
    <name evidence="2" type="ORF">PDE_01998</name>
</gene>
<feature type="compositionally biased region" description="Polar residues" evidence="1">
    <location>
        <begin position="43"/>
        <end position="52"/>
    </location>
</feature>
<reference evidence="2 3" key="1">
    <citation type="journal article" date="2013" name="PLoS ONE">
        <title>Genomic and secretomic analyses reveal unique features of the lignocellulolytic enzyme system of Penicillium decumbens.</title>
        <authorList>
            <person name="Liu G."/>
            <person name="Zhang L."/>
            <person name="Wei X."/>
            <person name="Zou G."/>
            <person name="Qin Y."/>
            <person name="Ma L."/>
            <person name="Li J."/>
            <person name="Zheng H."/>
            <person name="Wang S."/>
            <person name="Wang C."/>
            <person name="Xun L."/>
            <person name="Zhao G.-P."/>
            <person name="Zhou Z."/>
            <person name="Qu Y."/>
        </authorList>
    </citation>
    <scope>NUCLEOTIDE SEQUENCE [LARGE SCALE GENOMIC DNA]</scope>
    <source>
        <strain evidence="3">114-2 / CGMCC 5302</strain>
    </source>
</reference>
<dbReference type="HOGENOM" id="CLU_1278002_0_0_1"/>
<feature type="region of interest" description="Disordered" evidence="1">
    <location>
        <begin position="91"/>
        <end position="112"/>
    </location>
</feature>
<keyword evidence="3" id="KW-1185">Reference proteome</keyword>
<organism evidence="2 3">
    <name type="scientific">Penicillium oxalicum (strain 114-2 / CGMCC 5302)</name>
    <name type="common">Penicillium decumbens</name>
    <dbReference type="NCBI Taxonomy" id="933388"/>
    <lineage>
        <taxon>Eukaryota</taxon>
        <taxon>Fungi</taxon>
        <taxon>Dikarya</taxon>
        <taxon>Ascomycota</taxon>
        <taxon>Pezizomycotina</taxon>
        <taxon>Eurotiomycetes</taxon>
        <taxon>Eurotiomycetidae</taxon>
        <taxon>Eurotiales</taxon>
        <taxon>Aspergillaceae</taxon>
        <taxon>Penicillium</taxon>
    </lineage>
</organism>